<name>E0XVE9_9DELT</name>
<keyword evidence="1" id="KW-0472">Membrane</keyword>
<dbReference type="EMBL" id="GU474888">
    <property type="protein sequence ID" value="ADI18390.1"/>
    <property type="molecule type" value="Genomic_DNA"/>
</dbReference>
<proteinExistence type="predicted"/>
<dbReference type="AlphaFoldDB" id="E0XVE9"/>
<reference evidence="2" key="1">
    <citation type="journal article" date="2011" name="Environ. Microbiol.">
        <title>Time-series analyses of Monterey Bay coastal microbial picoplankton using a 'genome proxy' microarray.</title>
        <authorList>
            <person name="Rich V.I."/>
            <person name="Pham V.D."/>
            <person name="Eppley J."/>
            <person name="Shi Y."/>
            <person name="DeLong E.F."/>
        </authorList>
    </citation>
    <scope>NUCLEOTIDE SEQUENCE</scope>
</reference>
<protein>
    <submittedName>
        <fullName evidence="2">Uncharacterized protein</fullName>
    </submittedName>
</protein>
<keyword evidence="1" id="KW-1133">Transmembrane helix</keyword>
<evidence type="ECO:0000256" key="1">
    <source>
        <dbReference type="SAM" id="Phobius"/>
    </source>
</evidence>
<accession>E0XVE9</accession>
<evidence type="ECO:0000313" key="2">
    <source>
        <dbReference type="EMBL" id="ADI18390.1"/>
    </source>
</evidence>
<organism evidence="2">
    <name type="scientific">uncultured delta proteobacterium HF4000_08N17</name>
    <dbReference type="NCBI Taxonomy" id="710836"/>
    <lineage>
        <taxon>Bacteria</taxon>
        <taxon>Deltaproteobacteria</taxon>
        <taxon>environmental samples</taxon>
    </lineage>
</organism>
<feature type="transmembrane region" description="Helical" evidence="1">
    <location>
        <begin position="25"/>
        <end position="43"/>
    </location>
</feature>
<keyword evidence="1" id="KW-0812">Transmembrane</keyword>
<sequence length="49" mass="5797">MSDPINSSQPDYQHKHYSGLDIRQVVFIFFYFSLFLLLIVIALNKCNLF</sequence>